<feature type="signal peptide" evidence="1">
    <location>
        <begin position="1"/>
        <end position="22"/>
    </location>
</feature>
<dbReference type="RefSeq" id="WP_377065594.1">
    <property type="nucleotide sequence ID" value="NZ_JBHSJJ010000008.1"/>
</dbReference>
<accession>A0ABV9T2S8</accession>
<protein>
    <recommendedName>
        <fullName evidence="4">DUF4249 domain-containing protein</fullName>
    </recommendedName>
</protein>
<keyword evidence="3" id="KW-1185">Reference proteome</keyword>
<evidence type="ECO:0000313" key="2">
    <source>
        <dbReference type="EMBL" id="MFC4873014.1"/>
    </source>
</evidence>
<evidence type="ECO:0008006" key="4">
    <source>
        <dbReference type="Google" id="ProtNLM"/>
    </source>
</evidence>
<comment type="caution">
    <text evidence="2">The sequence shown here is derived from an EMBL/GenBank/DDBJ whole genome shotgun (WGS) entry which is preliminary data.</text>
</comment>
<evidence type="ECO:0000256" key="1">
    <source>
        <dbReference type="SAM" id="SignalP"/>
    </source>
</evidence>
<proteinExistence type="predicted"/>
<organism evidence="2 3">
    <name type="scientific">Negadavirga shengliensis</name>
    <dbReference type="NCBI Taxonomy" id="1389218"/>
    <lineage>
        <taxon>Bacteria</taxon>
        <taxon>Pseudomonadati</taxon>
        <taxon>Bacteroidota</taxon>
        <taxon>Cytophagia</taxon>
        <taxon>Cytophagales</taxon>
        <taxon>Cyclobacteriaceae</taxon>
        <taxon>Negadavirga</taxon>
    </lineage>
</organism>
<dbReference type="PROSITE" id="PS51257">
    <property type="entry name" value="PROKAR_LIPOPROTEIN"/>
    <property type="match status" value="1"/>
</dbReference>
<dbReference type="EMBL" id="JBHSJJ010000008">
    <property type="protein sequence ID" value="MFC4873014.1"/>
    <property type="molecule type" value="Genomic_DNA"/>
</dbReference>
<sequence>MNLTAKNIKTLVLVLSLISLFACDRTFDMETISVTPPELHIYVTESGSPISGATVNLYKNASDRENGTNAVTKSADGLGLAIFEMSELAEPGVFFLSAEFEGTVVEAETPYLLLNDGHTRFEIDF</sequence>
<evidence type="ECO:0000313" key="3">
    <source>
        <dbReference type="Proteomes" id="UP001595818"/>
    </source>
</evidence>
<reference evidence="3" key="1">
    <citation type="journal article" date="2019" name="Int. J. Syst. Evol. Microbiol.">
        <title>The Global Catalogue of Microorganisms (GCM) 10K type strain sequencing project: providing services to taxonomists for standard genome sequencing and annotation.</title>
        <authorList>
            <consortium name="The Broad Institute Genomics Platform"/>
            <consortium name="The Broad Institute Genome Sequencing Center for Infectious Disease"/>
            <person name="Wu L."/>
            <person name="Ma J."/>
        </authorList>
    </citation>
    <scope>NUCLEOTIDE SEQUENCE [LARGE SCALE GENOMIC DNA]</scope>
    <source>
        <strain evidence="3">CGMCC 4.7466</strain>
    </source>
</reference>
<gene>
    <name evidence="2" type="ORF">ACFPFU_15050</name>
</gene>
<name>A0ABV9T2S8_9BACT</name>
<dbReference type="Proteomes" id="UP001595818">
    <property type="component" value="Unassembled WGS sequence"/>
</dbReference>
<feature type="chain" id="PRO_5047303817" description="DUF4249 domain-containing protein" evidence="1">
    <location>
        <begin position="23"/>
        <end position="125"/>
    </location>
</feature>
<keyword evidence="1" id="KW-0732">Signal</keyword>